<gene>
    <name evidence="2" type="ORF">CHLFYP18_04561</name>
</gene>
<feature type="domain" description="Phage tail fibre protein N-terminal" evidence="1">
    <location>
        <begin position="9"/>
        <end position="117"/>
    </location>
</feature>
<protein>
    <recommendedName>
        <fullName evidence="1">Phage tail fibre protein N-terminal domain-containing protein</fullName>
    </recommendedName>
</protein>
<name>A0A6N3I3P7_9FIRM</name>
<dbReference type="EMBL" id="CACRUH010000101">
    <property type="protein sequence ID" value="VYU83782.1"/>
    <property type="molecule type" value="Genomic_DNA"/>
</dbReference>
<evidence type="ECO:0000259" key="1">
    <source>
        <dbReference type="Pfam" id="PF12571"/>
    </source>
</evidence>
<proteinExistence type="predicted"/>
<dbReference type="Pfam" id="PF12571">
    <property type="entry name" value="Phage_tail_fib"/>
    <property type="match status" value="1"/>
</dbReference>
<dbReference type="RefSeq" id="WP_156834674.1">
    <property type="nucleotide sequence ID" value="NZ_CACRUH010000101.1"/>
</dbReference>
<evidence type="ECO:0000313" key="2">
    <source>
        <dbReference type="EMBL" id="VYU83782.1"/>
    </source>
</evidence>
<dbReference type="AlphaFoldDB" id="A0A6N3I3P7"/>
<sequence length="131" mass="14522">MTENLTQNQIITIAGRKKMLRARAGEIQLPKIVGFVFGDGGVDADGNVIAPQEAESELKNELLRKKYDTYTMLSDTKCKYECELKESELPGAAISEIGLYDADGDIVTIKRFTAKGKDADISMTFYINDTF</sequence>
<dbReference type="InterPro" id="IPR022225">
    <property type="entry name" value="Phage_tail_fibre_N"/>
</dbReference>
<reference evidence="2" key="1">
    <citation type="submission" date="2019-11" db="EMBL/GenBank/DDBJ databases">
        <authorList>
            <person name="Feng L."/>
        </authorList>
    </citation>
    <scope>NUCLEOTIDE SEQUENCE</scope>
    <source>
        <strain evidence="2">ChathewayiLFYP18</strain>
    </source>
</reference>
<organism evidence="2">
    <name type="scientific">Hungatella hathewayi</name>
    <dbReference type="NCBI Taxonomy" id="154046"/>
    <lineage>
        <taxon>Bacteria</taxon>
        <taxon>Bacillati</taxon>
        <taxon>Bacillota</taxon>
        <taxon>Clostridia</taxon>
        <taxon>Lachnospirales</taxon>
        <taxon>Lachnospiraceae</taxon>
        <taxon>Hungatella</taxon>
    </lineage>
</organism>
<accession>A0A6N3I3P7</accession>